<keyword evidence="2" id="KW-1185">Reference proteome</keyword>
<sequence length="85" mass="9032">MTTSTIIAQEIRRKQEPIIIRAIAMAGIPKNDDENNAARIQQAAAATATGAGEKHCKYPKATTAIDLRNAGKAARAVMLLRGGFV</sequence>
<name>A0AAE1CRL8_9GAST</name>
<dbReference type="Proteomes" id="UP001283361">
    <property type="component" value="Unassembled WGS sequence"/>
</dbReference>
<comment type="caution">
    <text evidence="1">The sequence shown here is derived from an EMBL/GenBank/DDBJ whole genome shotgun (WGS) entry which is preliminary data.</text>
</comment>
<gene>
    <name evidence="1" type="ORF">RRG08_041494</name>
</gene>
<evidence type="ECO:0000313" key="2">
    <source>
        <dbReference type="Proteomes" id="UP001283361"/>
    </source>
</evidence>
<dbReference type="EMBL" id="JAWDGP010007062">
    <property type="protein sequence ID" value="KAK3730716.1"/>
    <property type="molecule type" value="Genomic_DNA"/>
</dbReference>
<dbReference type="AlphaFoldDB" id="A0AAE1CRL8"/>
<proteinExistence type="predicted"/>
<organism evidence="1 2">
    <name type="scientific">Elysia crispata</name>
    <name type="common">lettuce slug</name>
    <dbReference type="NCBI Taxonomy" id="231223"/>
    <lineage>
        <taxon>Eukaryota</taxon>
        <taxon>Metazoa</taxon>
        <taxon>Spiralia</taxon>
        <taxon>Lophotrochozoa</taxon>
        <taxon>Mollusca</taxon>
        <taxon>Gastropoda</taxon>
        <taxon>Heterobranchia</taxon>
        <taxon>Euthyneura</taxon>
        <taxon>Panpulmonata</taxon>
        <taxon>Sacoglossa</taxon>
        <taxon>Placobranchoidea</taxon>
        <taxon>Plakobranchidae</taxon>
        <taxon>Elysia</taxon>
    </lineage>
</organism>
<accession>A0AAE1CRL8</accession>
<protein>
    <submittedName>
        <fullName evidence="1">Uncharacterized protein</fullName>
    </submittedName>
</protein>
<evidence type="ECO:0000313" key="1">
    <source>
        <dbReference type="EMBL" id="KAK3730716.1"/>
    </source>
</evidence>
<reference evidence="1" key="1">
    <citation type="journal article" date="2023" name="G3 (Bethesda)">
        <title>A reference genome for the long-term kleptoplast-retaining sea slug Elysia crispata morphotype clarki.</title>
        <authorList>
            <person name="Eastman K.E."/>
            <person name="Pendleton A.L."/>
            <person name="Shaikh M.A."/>
            <person name="Suttiyut T."/>
            <person name="Ogas R."/>
            <person name="Tomko P."/>
            <person name="Gavelis G."/>
            <person name="Widhalm J.R."/>
            <person name="Wisecaver J.H."/>
        </authorList>
    </citation>
    <scope>NUCLEOTIDE SEQUENCE</scope>
    <source>
        <strain evidence="1">ECLA1</strain>
    </source>
</reference>